<feature type="binding site" evidence="6">
    <location>
        <position position="158"/>
    </location>
    <ligand>
        <name>Mg(2+)</name>
        <dbReference type="ChEBI" id="CHEBI:18420"/>
    </ligand>
</feature>
<feature type="binding site" evidence="5">
    <location>
        <position position="129"/>
    </location>
    <ligand>
        <name>substrate</name>
    </ligand>
</feature>
<dbReference type="OrthoDB" id="9800547at2"/>
<evidence type="ECO:0000313" key="8">
    <source>
        <dbReference type="EMBL" id="SIO22622.1"/>
    </source>
</evidence>
<dbReference type="Pfam" id="PF03328">
    <property type="entry name" value="HpcH_HpaI"/>
    <property type="match status" value="1"/>
</dbReference>
<evidence type="ECO:0000313" key="9">
    <source>
        <dbReference type="Proteomes" id="UP000185192"/>
    </source>
</evidence>
<evidence type="ECO:0000256" key="2">
    <source>
        <dbReference type="ARBA" id="ARBA00005568"/>
    </source>
</evidence>
<reference evidence="9" key="1">
    <citation type="submission" date="2016-11" db="EMBL/GenBank/DDBJ databases">
        <authorList>
            <person name="Varghese N."/>
            <person name="Submissions S."/>
        </authorList>
    </citation>
    <scope>NUCLEOTIDE SEQUENCE [LARGE SCALE GENOMIC DNA]</scope>
    <source>
        <strain evidence="9">DSM 22363</strain>
    </source>
</reference>
<protein>
    <submittedName>
        <fullName evidence="8">Citrate lyase subunit beta / citryl-CoA lyase</fullName>
    </submittedName>
</protein>
<dbReference type="SUPFAM" id="SSF51621">
    <property type="entry name" value="Phosphoenolpyruvate/pyruvate domain"/>
    <property type="match status" value="1"/>
</dbReference>
<accession>A0A1N6HS82</accession>
<sequence length="293" mass="31631">MTDIDHRPRRSCLYMPASNARALEKAKTLSADTIIFDLEDAVAPEAKSEARAQACAAVTSGDYGPRELVVRINGMDTEWFADDLQQVCASGAAAILVPKIRSAADIVTLTERMAKANAENTTRLWAMIEMPLAVLNIGEIAAQAERGRLSAFVMGFNDLAKEMRAEQDRALFTPAMAQTVMAARAHGMAVLDSVYNDFKDPEGLEAECRQGRKYGFDGKTLIHPSQIAIANRIFAPGGDQIAEARAIVAAFADPANTGKGVITVDGKMTEILHLRQAEQTLAFAEMIATRDSG</sequence>
<dbReference type="InterPro" id="IPR040442">
    <property type="entry name" value="Pyrv_kinase-like_dom_sf"/>
</dbReference>
<feature type="domain" description="HpcH/HpaI aldolase/citrate lyase" evidence="7">
    <location>
        <begin position="10"/>
        <end position="224"/>
    </location>
</feature>
<feature type="binding site" evidence="6">
    <location>
        <position position="129"/>
    </location>
    <ligand>
        <name>Mg(2+)</name>
        <dbReference type="ChEBI" id="CHEBI:18420"/>
    </ligand>
</feature>
<gene>
    <name evidence="8" type="ORF">SAMN02745824_3431</name>
</gene>
<dbReference type="PANTHER" id="PTHR32308">
    <property type="entry name" value="LYASE BETA SUBUNIT, PUTATIVE (AFU_ORTHOLOGUE AFUA_4G13030)-RELATED"/>
    <property type="match status" value="1"/>
</dbReference>
<evidence type="ECO:0000256" key="1">
    <source>
        <dbReference type="ARBA" id="ARBA00001946"/>
    </source>
</evidence>
<dbReference type="GO" id="GO:0016829">
    <property type="term" value="F:lyase activity"/>
    <property type="evidence" value="ECO:0007669"/>
    <property type="project" value="UniProtKB-KW"/>
</dbReference>
<organism evidence="8 9">
    <name type="scientific">Parasphingorhabdus marina DSM 22363</name>
    <dbReference type="NCBI Taxonomy" id="1123272"/>
    <lineage>
        <taxon>Bacteria</taxon>
        <taxon>Pseudomonadati</taxon>
        <taxon>Pseudomonadota</taxon>
        <taxon>Alphaproteobacteria</taxon>
        <taxon>Sphingomonadales</taxon>
        <taxon>Sphingomonadaceae</taxon>
        <taxon>Parasphingorhabdus</taxon>
    </lineage>
</organism>
<dbReference type="AlphaFoldDB" id="A0A1N6HS82"/>
<dbReference type="STRING" id="1123272.SAMN02745824_3431"/>
<dbReference type="GO" id="GO:0006107">
    <property type="term" value="P:oxaloacetate metabolic process"/>
    <property type="evidence" value="ECO:0007669"/>
    <property type="project" value="TreeGrafter"/>
</dbReference>
<dbReference type="InterPro" id="IPR015813">
    <property type="entry name" value="Pyrv/PenolPyrv_kinase-like_dom"/>
</dbReference>
<dbReference type="RefSeq" id="WP_074206290.1">
    <property type="nucleotide sequence ID" value="NZ_FSQW01000002.1"/>
</dbReference>
<comment type="cofactor">
    <cofactor evidence="1">
        <name>Mg(2+)</name>
        <dbReference type="ChEBI" id="CHEBI:18420"/>
    </cofactor>
</comment>
<dbReference type="InterPro" id="IPR005000">
    <property type="entry name" value="Aldolase/citrate-lyase_domain"/>
</dbReference>
<keyword evidence="9" id="KW-1185">Reference proteome</keyword>
<comment type="similarity">
    <text evidence="2">Belongs to the HpcH/HpaI aldolase family.</text>
</comment>
<name>A0A1N6HS82_9SPHN</name>
<keyword evidence="4 6" id="KW-0460">Magnesium</keyword>
<keyword evidence="8" id="KW-0456">Lyase</keyword>
<evidence type="ECO:0000256" key="3">
    <source>
        <dbReference type="ARBA" id="ARBA00022723"/>
    </source>
</evidence>
<dbReference type="EMBL" id="FSQW01000002">
    <property type="protein sequence ID" value="SIO22622.1"/>
    <property type="molecule type" value="Genomic_DNA"/>
</dbReference>
<dbReference type="InterPro" id="IPR011206">
    <property type="entry name" value="Citrate_lyase_beta/mcl1/mcl2"/>
</dbReference>
<proteinExistence type="inferred from homology"/>
<evidence type="ECO:0000259" key="7">
    <source>
        <dbReference type="Pfam" id="PF03328"/>
    </source>
</evidence>
<dbReference type="GO" id="GO:0000287">
    <property type="term" value="F:magnesium ion binding"/>
    <property type="evidence" value="ECO:0007669"/>
    <property type="project" value="TreeGrafter"/>
</dbReference>
<dbReference type="PANTHER" id="PTHR32308:SF10">
    <property type="entry name" value="CITRATE LYASE SUBUNIT BETA"/>
    <property type="match status" value="1"/>
</dbReference>
<evidence type="ECO:0000256" key="5">
    <source>
        <dbReference type="PIRSR" id="PIRSR015582-1"/>
    </source>
</evidence>
<evidence type="ECO:0000256" key="4">
    <source>
        <dbReference type="ARBA" id="ARBA00022842"/>
    </source>
</evidence>
<dbReference type="PIRSF" id="PIRSF015582">
    <property type="entry name" value="Cit_lyase_B"/>
    <property type="match status" value="1"/>
</dbReference>
<evidence type="ECO:0000256" key="6">
    <source>
        <dbReference type="PIRSR" id="PIRSR015582-2"/>
    </source>
</evidence>
<dbReference type="Gene3D" id="3.20.20.60">
    <property type="entry name" value="Phosphoenolpyruvate-binding domains"/>
    <property type="match status" value="1"/>
</dbReference>
<feature type="binding site" evidence="5">
    <location>
        <position position="71"/>
    </location>
    <ligand>
        <name>substrate</name>
    </ligand>
</feature>
<dbReference type="Proteomes" id="UP000185192">
    <property type="component" value="Unassembled WGS sequence"/>
</dbReference>
<keyword evidence="3 6" id="KW-0479">Metal-binding</keyword>